<evidence type="ECO:0000313" key="2">
    <source>
        <dbReference type="EMBL" id="SEN45666.1"/>
    </source>
</evidence>
<accession>A0A1H8GNW1</accession>
<keyword evidence="1 2" id="KW-0812">Transmembrane</keyword>
<protein>
    <submittedName>
        <fullName evidence="2">Tryptophan-associated transmembrane protein (Trp_oprn_chp)</fullName>
    </submittedName>
</protein>
<dbReference type="AlphaFoldDB" id="A0A1H8GNW1"/>
<sequence length="171" mass="17429">MDTDVSLPRWVLLAGIGAVVAAVGSVLPWATVRFDAALADLPNVPETQTVTGLDGDGTITLVLAVLALAVLVAAAVRSRPGPKTAAVTALTGTLVTAVAALDYREFRATRSRIQRRVAESGPEMAGDAVTVELEPGLAVLGLGGCLLLAAGGYALLSYWRHDADPAAATGE</sequence>
<organism evidence="2 3">
    <name type="scientific">Halorientalis persicus</name>
    <dbReference type="NCBI Taxonomy" id="1367881"/>
    <lineage>
        <taxon>Archaea</taxon>
        <taxon>Methanobacteriati</taxon>
        <taxon>Methanobacteriota</taxon>
        <taxon>Stenosarchaea group</taxon>
        <taxon>Halobacteria</taxon>
        <taxon>Halobacteriales</taxon>
        <taxon>Haloarculaceae</taxon>
        <taxon>Halorientalis</taxon>
    </lineage>
</organism>
<name>A0A1H8GNW1_9EURY</name>
<dbReference type="EMBL" id="FOCX01000003">
    <property type="protein sequence ID" value="SEN45666.1"/>
    <property type="molecule type" value="Genomic_DNA"/>
</dbReference>
<dbReference type="Proteomes" id="UP000198775">
    <property type="component" value="Unassembled WGS sequence"/>
</dbReference>
<keyword evidence="1" id="KW-0472">Membrane</keyword>
<gene>
    <name evidence="2" type="ORF">SAMN05216388_1003158</name>
</gene>
<feature type="transmembrane region" description="Helical" evidence="1">
    <location>
        <begin position="59"/>
        <end position="77"/>
    </location>
</feature>
<feature type="transmembrane region" description="Helical" evidence="1">
    <location>
        <begin position="12"/>
        <end position="32"/>
    </location>
</feature>
<dbReference type="RefSeq" id="WP_092658103.1">
    <property type="nucleotide sequence ID" value="NZ_FOCX01000003.1"/>
</dbReference>
<feature type="transmembrane region" description="Helical" evidence="1">
    <location>
        <begin position="84"/>
        <end position="101"/>
    </location>
</feature>
<keyword evidence="3" id="KW-1185">Reference proteome</keyword>
<keyword evidence="1" id="KW-1133">Transmembrane helix</keyword>
<proteinExistence type="predicted"/>
<evidence type="ECO:0000313" key="3">
    <source>
        <dbReference type="Proteomes" id="UP000198775"/>
    </source>
</evidence>
<reference evidence="3" key="1">
    <citation type="submission" date="2016-10" db="EMBL/GenBank/DDBJ databases">
        <authorList>
            <person name="Varghese N."/>
            <person name="Submissions S."/>
        </authorList>
    </citation>
    <scope>NUCLEOTIDE SEQUENCE [LARGE SCALE GENOMIC DNA]</scope>
    <source>
        <strain evidence="3">IBRC-M 10043</strain>
    </source>
</reference>
<feature type="transmembrane region" description="Helical" evidence="1">
    <location>
        <begin position="137"/>
        <end position="156"/>
    </location>
</feature>
<dbReference type="OrthoDB" id="384322at2157"/>
<evidence type="ECO:0000256" key="1">
    <source>
        <dbReference type="SAM" id="Phobius"/>
    </source>
</evidence>